<evidence type="ECO:0000313" key="10">
    <source>
        <dbReference type="EMBL" id="GGA64925.1"/>
    </source>
</evidence>
<sequence length="462" mass="49947">MPEPSDHTHPGLSALASSRREMIAQAFTNIVNMRASEAFNRAQPFPMTGRVHKALGTIIHASIPDVSIGEIVELHSGGSSPPLLAECIGFLHRHALLSPIGETLGVSHLTEVRRTSSRQQVPVCEGLIGRVLDGLGQPIDGKGPIVPEAHYDLYADPPPALSRQIINAPLSLGVRALDGLLTCGEGQRMGIFAAAGVGKSVLLSMLARAADADVIVLALIGERGREVREFIELGLGEGRERCVTVVATSDQSAMERLKAAFTATAVAEYFRDKGRKVLLLMDSVTRFARAVREIGLAAGEPPTRRGYPPSVFTVLPRLMERTGMGSVGSITALYTVLMEGEDLTDPIAEEVRSILDGHIVLSQKLAVASHYPAIDILASKSRVMPLVTSAEHQQWAARVVSWLATYAESELLLRVGEYQRGNDPALDEAIDRRPEIVAFLRQDWTVLESFDTTLGRLRGLVE</sequence>
<comment type="catalytic activity">
    <reaction evidence="8">
        <text>ATP + H2O + cellular proteinSide 1 = ADP + phosphate + cellular proteinSide 2.</text>
        <dbReference type="EC" id="7.4.2.8"/>
    </reaction>
</comment>
<evidence type="ECO:0000256" key="1">
    <source>
        <dbReference type="ARBA" id="ARBA00004496"/>
    </source>
</evidence>
<dbReference type="FunFam" id="3.40.50.12240:FF:000002">
    <property type="entry name" value="Flagellum-specific ATP synthase FliI"/>
    <property type="match status" value="1"/>
</dbReference>
<dbReference type="EMBL" id="BMIF01000004">
    <property type="protein sequence ID" value="GGA64925.1"/>
    <property type="molecule type" value="Genomic_DNA"/>
</dbReference>
<proteinExistence type="predicted"/>
<evidence type="ECO:0000256" key="2">
    <source>
        <dbReference type="ARBA" id="ARBA00022448"/>
    </source>
</evidence>
<dbReference type="GO" id="GO:0046933">
    <property type="term" value="F:proton-transporting ATP synthase activity, rotational mechanism"/>
    <property type="evidence" value="ECO:0007669"/>
    <property type="project" value="TreeGrafter"/>
</dbReference>
<keyword evidence="6" id="KW-0653">Protein transport</keyword>
<dbReference type="InterPro" id="IPR003593">
    <property type="entry name" value="AAA+_ATPase"/>
</dbReference>
<dbReference type="Pfam" id="PF18269">
    <property type="entry name" value="T3SS_ATPase_C"/>
    <property type="match status" value="1"/>
</dbReference>
<dbReference type="GO" id="GO:0030254">
    <property type="term" value="P:protein secretion by the type III secretion system"/>
    <property type="evidence" value="ECO:0007669"/>
    <property type="project" value="InterPro"/>
</dbReference>
<keyword evidence="7" id="KW-1278">Translocase</keyword>
<dbReference type="GO" id="GO:0005737">
    <property type="term" value="C:cytoplasm"/>
    <property type="evidence" value="ECO:0007669"/>
    <property type="project" value="UniProtKB-SubCell"/>
</dbReference>
<feature type="domain" description="AAA+ ATPase" evidence="9">
    <location>
        <begin position="185"/>
        <end position="365"/>
    </location>
</feature>
<dbReference type="SUPFAM" id="SSF52540">
    <property type="entry name" value="P-loop containing nucleoside triphosphate hydrolases"/>
    <property type="match status" value="1"/>
</dbReference>
<dbReference type="Proteomes" id="UP000636264">
    <property type="component" value="Unassembled WGS sequence"/>
</dbReference>
<dbReference type="GO" id="GO:0005524">
    <property type="term" value="F:ATP binding"/>
    <property type="evidence" value="ECO:0007669"/>
    <property type="project" value="UniProtKB-KW"/>
</dbReference>
<organism evidence="10 11">
    <name type="scientific">Nitratireductor aestuarii</name>
    <dbReference type="NCBI Taxonomy" id="1735103"/>
    <lineage>
        <taxon>Bacteria</taxon>
        <taxon>Pseudomonadati</taxon>
        <taxon>Pseudomonadota</taxon>
        <taxon>Alphaproteobacteria</taxon>
        <taxon>Hyphomicrobiales</taxon>
        <taxon>Phyllobacteriaceae</taxon>
        <taxon>Nitratireductor</taxon>
    </lineage>
</organism>
<dbReference type="InterPro" id="IPR020003">
    <property type="entry name" value="ATPase_a/bsu_AS"/>
</dbReference>
<protein>
    <submittedName>
        <fullName evidence="10">EscN/YscN/HrcN family type III secretion system ATPase</fullName>
    </submittedName>
</protein>
<evidence type="ECO:0000256" key="8">
    <source>
        <dbReference type="ARBA" id="ARBA00034006"/>
    </source>
</evidence>
<evidence type="ECO:0000256" key="7">
    <source>
        <dbReference type="ARBA" id="ARBA00022967"/>
    </source>
</evidence>
<dbReference type="GO" id="GO:0008564">
    <property type="term" value="F:protein-exporting ATPase activity"/>
    <property type="evidence" value="ECO:0007669"/>
    <property type="project" value="UniProtKB-EC"/>
</dbReference>
<dbReference type="InterPro" id="IPR027417">
    <property type="entry name" value="P-loop_NTPase"/>
</dbReference>
<accession>A0A916RQC0</accession>
<reference evidence="10" key="1">
    <citation type="journal article" date="2014" name="Int. J. Syst. Evol. Microbiol.">
        <title>Complete genome sequence of Corynebacterium casei LMG S-19264T (=DSM 44701T), isolated from a smear-ripened cheese.</title>
        <authorList>
            <consortium name="US DOE Joint Genome Institute (JGI-PGF)"/>
            <person name="Walter F."/>
            <person name="Albersmeier A."/>
            <person name="Kalinowski J."/>
            <person name="Ruckert C."/>
        </authorList>
    </citation>
    <scope>NUCLEOTIDE SEQUENCE</scope>
    <source>
        <strain evidence="10">CGMCC 1.15320</strain>
    </source>
</reference>
<keyword evidence="2" id="KW-0813">Transport</keyword>
<dbReference type="PANTHER" id="PTHR15184">
    <property type="entry name" value="ATP SYNTHASE"/>
    <property type="match status" value="1"/>
</dbReference>
<keyword evidence="5" id="KW-0067">ATP-binding</keyword>
<dbReference type="Gene3D" id="3.40.50.12240">
    <property type="match status" value="1"/>
</dbReference>
<dbReference type="InterPro" id="IPR005714">
    <property type="entry name" value="ATPase_T3SS_FliI/YscN"/>
</dbReference>
<gene>
    <name evidence="10" type="ORF">GCM10011385_18400</name>
</gene>
<comment type="caution">
    <text evidence="10">The sequence shown here is derived from an EMBL/GenBank/DDBJ whole genome shotgun (WGS) entry which is preliminary data.</text>
</comment>
<dbReference type="SMART" id="SM00382">
    <property type="entry name" value="AAA"/>
    <property type="match status" value="1"/>
</dbReference>
<dbReference type="Pfam" id="PF00006">
    <property type="entry name" value="ATP-synt_ab"/>
    <property type="match status" value="1"/>
</dbReference>
<dbReference type="GO" id="GO:0016887">
    <property type="term" value="F:ATP hydrolysis activity"/>
    <property type="evidence" value="ECO:0007669"/>
    <property type="project" value="InterPro"/>
</dbReference>
<name>A0A916RQC0_9HYPH</name>
<evidence type="ECO:0000256" key="6">
    <source>
        <dbReference type="ARBA" id="ARBA00022927"/>
    </source>
</evidence>
<dbReference type="NCBIfam" id="TIGR01026">
    <property type="entry name" value="fliI_yscN"/>
    <property type="match status" value="1"/>
</dbReference>
<keyword evidence="4" id="KW-0547">Nucleotide-binding</keyword>
<dbReference type="GO" id="GO:0030257">
    <property type="term" value="C:type III protein secretion system complex"/>
    <property type="evidence" value="ECO:0007669"/>
    <property type="project" value="InterPro"/>
</dbReference>
<evidence type="ECO:0000256" key="5">
    <source>
        <dbReference type="ARBA" id="ARBA00022840"/>
    </source>
</evidence>
<reference evidence="10" key="2">
    <citation type="submission" date="2020-09" db="EMBL/GenBank/DDBJ databases">
        <authorList>
            <person name="Sun Q."/>
            <person name="Zhou Y."/>
        </authorList>
    </citation>
    <scope>NUCLEOTIDE SEQUENCE</scope>
    <source>
        <strain evidence="10">CGMCC 1.15320</strain>
    </source>
</reference>
<dbReference type="PROSITE" id="PS00152">
    <property type="entry name" value="ATPASE_ALPHA_BETA"/>
    <property type="match status" value="1"/>
</dbReference>
<evidence type="ECO:0000259" key="9">
    <source>
        <dbReference type="SMART" id="SM00382"/>
    </source>
</evidence>
<keyword evidence="11" id="KW-1185">Reference proteome</keyword>
<dbReference type="InterPro" id="IPR040627">
    <property type="entry name" value="T3SS_ATPase_C"/>
</dbReference>
<evidence type="ECO:0000313" key="11">
    <source>
        <dbReference type="Proteomes" id="UP000636264"/>
    </source>
</evidence>
<dbReference type="CDD" id="cd01136">
    <property type="entry name" value="ATPase_flagellum-secretory_path_III"/>
    <property type="match status" value="1"/>
</dbReference>
<dbReference type="AlphaFoldDB" id="A0A916RQC0"/>
<comment type="subcellular location">
    <subcellularLocation>
        <location evidence="1">Cytoplasm</location>
    </subcellularLocation>
</comment>
<evidence type="ECO:0000256" key="3">
    <source>
        <dbReference type="ARBA" id="ARBA00022490"/>
    </source>
</evidence>
<dbReference type="RefSeq" id="WP_280516480.1">
    <property type="nucleotide sequence ID" value="NZ_BMIF01000004.1"/>
</dbReference>
<dbReference type="InterPro" id="IPR050053">
    <property type="entry name" value="ATPase_alpha/beta_chains"/>
</dbReference>
<keyword evidence="3" id="KW-0963">Cytoplasm</keyword>
<evidence type="ECO:0000256" key="4">
    <source>
        <dbReference type="ARBA" id="ARBA00022741"/>
    </source>
</evidence>
<dbReference type="PANTHER" id="PTHR15184:SF9">
    <property type="entry name" value="SPI-1 TYPE 3 SECRETION SYSTEM ATPASE"/>
    <property type="match status" value="1"/>
</dbReference>
<dbReference type="InterPro" id="IPR000194">
    <property type="entry name" value="ATPase_F1/V1/A1_a/bsu_nucl-bd"/>
</dbReference>